<sequence length="151" mass="16693">MYLVMHKDITRVAIFCAAALPAAAYWHSPAGGFPLAITVLMSTSHQVSFYRSFNGKLLAHLLSAIGEALLLFFITQMKLTHFYEQTCTWIIGCIFLLIIQSSSIRHPPALATGGGILARESLIAILLSCLFAALIFGLDHAIYKHYNHRSK</sequence>
<evidence type="ECO:0000313" key="3">
    <source>
        <dbReference type="Proteomes" id="UP000515917"/>
    </source>
</evidence>
<evidence type="ECO:0000313" key="2">
    <source>
        <dbReference type="EMBL" id="QBC45407.1"/>
    </source>
</evidence>
<keyword evidence="1" id="KW-0812">Transmembrane</keyword>
<keyword evidence="1" id="KW-0472">Membrane</keyword>
<reference evidence="2 3" key="1">
    <citation type="submission" date="2018-01" db="EMBL/GenBank/DDBJ databases">
        <title>Genome sequence of Iodobacter sp. strain PCH194 isolated from Indian Trans-Himalaya.</title>
        <authorList>
            <person name="Kumar V."/>
            <person name="Thakur V."/>
            <person name="Kumar S."/>
            <person name="Singh D."/>
        </authorList>
    </citation>
    <scope>NUCLEOTIDE SEQUENCE [LARGE SCALE GENOMIC DNA]</scope>
    <source>
        <strain evidence="2 3">PCH194</strain>
    </source>
</reference>
<name>A0A7G3GD50_9NEIS</name>
<dbReference type="KEGG" id="ifl:C1H71_18950"/>
<evidence type="ECO:0000256" key="1">
    <source>
        <dbReference type="SAM" id="Phobius"/>
    </source>
</evidence>
<feature type="transmembrane region" description="Helical" evidence="1">
    <location>
        <begin position="122"/>
        <end position="143"/>
    </location>
</feature>
<protein>
    <recommendedName>
        <fullName evidence="4">HPP family</fullName>
    </recommendedName>
</protein>
<proteinExistence type="predicted"/>
<keyword evidence="3" id="KW-1185">Reference proteome</keyword>
<feature type="transmembrane region" description="Helical" evidence="1">
    <location>
        <begin position="86"/>
        <end position="102"/>
    </location>
</feature>
<feature type="transmembrane region" description="Helical" evidence="1">
    <location>
        <begin position="57"/>
        <end position="74"/>
    </location>
</feature>
<dbReference type="Proteomes" id="UP000515917">
    <property type="component" value="Chromosome"/>
</dbReference>
<organism evidence="2 3">
    <name type="scientific">Iodobacter fluviatilis</name>
    <dbReference type="NCBI Taxonomy" id="537"/>
    <lineage>
        <taxon>Bacteria</taxon>
        <taxon>Pseudomonadati</taxon>
        <taxon>Pseudomonadota</taxon>
        <taxon>Betaproteobacteria</taxon>
        <taxon>Neisseriales</taxon>
        <taxon>Chitinibacteraceae</taxon>
        <taxon>Iodobacter</taxon>
    </lineage>
</organism>
<dbReference type="EMBL" id="CP025781">
    <property type="protein sequence ID" value="QBC45407.1"/>
    <property type="molecule type" value="Genomic_DNA"/>
</dbReference>
<accession>A0A7G3GD50</accession>
<gene>
    <name evidence="2" type="ORF">C1H71_18950</name>
</gene>
<keyword evidence="1" id="KW-1133">Transmembrane helix</keyword>
<evidence type="ECO:0008006" key="4">
    <source>
        <dbReference type="Google" id="ProtNLM"/>
    </source>
</evidence>
<feature type="transmembrane region" description="Helical" evidence="1">
    <location>
        <begin position="12"/>
        <end position="37"/>
    </location>
</feature>
<dbReference type="AlphaFoldDB" id="A0A7G3GD50"/>